<protein>
    <recommendedName>
        <fullName evidence="11">Trafficking protein particle complex subunit 11 domain-containing protein</fullName>
    </recommendedName>
</protein>
<dbReference type="PANTHER" id="PTHR13251">
    <property type="entry name" value="EPILEPSY HOLOPROSENCEPHALY CANDIDATE 1/TMEM1"/>
    <property type="match status" value="1"/>
</dbReference>
<gene>
    <name evidence="9" type="ORF">AC579_10276</name>
</gene>
<evidence type="ECO:0000256" key="1">
    <source>
        <dbReference type="ARBA" id="ARBA00004555"/>
    </source>
</evidence>
<name>A0A139ICE9_9PEZI</name>
<keyword evidence="3" id="KW-0333">Golgi apparatus</keyword>
<keyword evidence="2" id="KW-0813">Transport</keyword>
<comment type="caution">
    <text evidence="9">The sequence shown here is derived from an EMBL/GenBank/DDBJ whole genome shotgun (WGS) entry which is preliminary data.</text>
</comment>
<feature type="domain" description="TRAPPC10/Trs130 C-terminal" evidence="5">
    <location>
        <begin position="1271"/>
        <end position="1427"/>
    </location>
</feature>
<dbReference type="STRING" id="113226.A0A139ICE9"/>
<dbReference type="EMBL" id="LFZO01000152">
    <property type="protein sequence ID" value="KXT12424.1"/>
    <property type="molecule type" value="Genomic_DNA"/>
</dbReference>
<dbReference type="EMBL" id="LFZO01000152">
    <property type="protein sequence ID" value="KXT12420.1"/>
    <property type="molecule type" value="Genomic_DNA"/>
</dbReference>
<dbReference type="GO" id="GO:0005829">
    <property type="term" value="C:cytosol"/>
    <property type="evidence" value="ECO:0007669"/>
    <property type="project" value="GOC"/>
</dbReference>
<dbReference type="GO" id="GO:0006891">
    <property type="term" value="P:intra-Golgi vesicle-mediated transport"/>
    <property type="evidence" value="ECO:0007669"/>
    <property type="project" value="TreeGrafter"/>
</dbReference>
<evidence type="ECO:0000313" key="10">
    <source>
        <dbReference type="Proteomes" id="UP000073492"/>
    </source>
</evidence>
<evidence type="ECO:0000259" key="8">
    <source>
        <dbReference type="Pfam" id="PF24967"/>
    </source>
</evidence>
<feature type="region of interest" description="Disordered" evidence="4">
    <location>
        <begin position="168"/>
        <end position="187"/>
    </location>
</feature>
<organism evidence="9 10">
    <name type="scientific">Pseudocercospora musae</name>
    <dbReference type="NCBI Taxonomy" id="113226"/>
    <lineage>
        <taxon>Eukaryota</taxon>
        <taxon>Fungi</taxon>
        <taxon>Dikarya</taxon>
        <taxon>Ascomycota</taxon>
        <taxon>Pezizomycotina</taxon>
        <taxon>Dothideomycetes</taxon>
        <taxon>Dothideomycetidae</taxon>
        <taxon>Mycosphaerellales</taxon>
        <taxon>Mycosphaerellaceae</taxon>
        <taxon>Pseudocercospora</taxon>
    </lineage>
</organism>
<sequence length="1461" mass="162357">MEHTSNSSSKVTVEYHDPSGVFPLVSRDITARLPLRNLNWQSPPRPLRQIKSLHVEFVPDKYTENHLRPPVSRTDSEDPQNSLDIVRSGAKNAAKERKHQIPGFRTTPYLKIYVLRCDDKEAYKDSDRKKIREWIRENAQPEGKQNHDACEWLILHVVIPDTIAASEPRWRESSKDPDDLKERKGGNKLIGKSTRTVFDRLRADFNESSKYSIDRVAQLRIPKKEAPGDLLPTPAVAQTLEETPQERENAWSDLISKLKALLLGPFDRRVRQYEADIAEQESRRSLPGWNFCTFFIHKEGLAKALESIGLVEDALAIYDELALGLETMLREMAAGQAQGTATSFAAYTDDIKQRIRGPSQPTTNGNHGTASDDSNSAAALFDKDYREKIVRSDISVFDFLCYIFVRQKALVLRLANAQSARAALGAAREGGEDLVLTSELCWRSSSFLHNAARTLREDLIRGLQNEDRGAKTLEIESLVGSWTWAVANQILADTAVPALMELTKSGIQNSSQLPNGNLKRPALSMGLGANTHPQRTSSLPDSKAAAALIRPPTRSLALDDTASVSSDGHGESTRVGGLPGQAELATYRAELIMMRRKVLEQLACRRGWYAGWAFAKHAKQDIMKEVNFDDTAQESPNSQEQARASQILGPTLIKPLESEATFEAEYESLTELAIRHYFTATQGNSARVLLGDLAMLKCQQDDYLTAVTYFESIIPSYNDDSWDSMELETLSTYSYCLKRLLRKNEFVQTVLALLAKVCTKRREHILPRTHTRAIKNSSHEDIETAGIFLEAVDASEELQEDVAEPLKKFFSDVKLEREMKHSASSDAFGLFLNLRHVLDENMAFDEAKVRLVSVNDSTQEVWLANCASFKLTPGLNKIELRGRTVSYGAFLVDTIVLQAKKIRFVEEVRSKPDPTPLGITVIAPTTTIRDSSKAPPFVFLYPREHAFDAEMRRSNDIHIDKPRHFEVALSAGQNEISSIAIRLKPASAGLRLHLADAKADGVAVQAEENRPGVIGLAALPTGRQGTITVPYTTEHLVKDIMVRLEVEYTTNNGTFTFLRSGKMPNELPLDVDVNDTFQLDTLFSSFTVRTTAQTPFIVLDAQLDASPLYAVEAPPALPLPLPVFQSQPMDLVYKITRAASANKQVLKRDAALALGVRYLPLDELCLSCLRQSLVKDLQQSQFSDMHRLLVPLLLERARQYVQAADLEMAALIGEAKIPDFDAIGWNELIATLSVEVRQPLEDWLRQWHSDHKVLFLSDADGSVSQRITISVDAPNVDMVFSTALNLVEPPLLPLHDPPILTLGSPAKASVRVKHTGDWSAKAVFPSVPTFKMEGENECAPAFVVDVGTESDTWLVGGQRRCHFVPEDGADYTFDVLLVPLRLGLQPLPIVEVQQESTDFEFAEHTAESAGPSCESHCETAGKLVQVIRDARSARVHIPECTPAASQLPPSRPGTARSKDPS</sequence>
<accession>A0A139ICE9</accession>
<feature type="domain" description="TRAPPC10/Trs130 N-terminal" evidence="6">
    <location>
        <begin position="93"/>
        <end position="418"/>
    </location>
</feature>
<dbReference type="Pfam" id="PF12584">
    <property type="entry name" value="TRAPPC10"/>
    <property type="match status" value="1"/>
</dbReference>
<dbReference type="Pfam" id="PF23036">
    <property type="entry name" value="TRAPPC10_1st"/>
    <property type="match status" value="1"/>
</dbReference>
<evidence type="ECO:0000259" key="7">
    <source>
        <dbReference type="Pfam" id="PF23274"/>
    </source>
</evidence>
<feature type="domain" description="Trs130 NTS" evidence="8">
    <location>
        <begin position="585"/>
        <end position="742"/>
    </location>
</feature>
<dbReference type="EMBL" id="LFZO01000152">
    <property type="protein sequence ID" value="KXT12423.1"/>
    <property type="molecule type" value="Genomic_DNA"/>
</dbReference>
<evidence type="ECO:0008006" key="11">
    <source>
        <dbReference type="Google" id="ProtNLM"/>
    </source>
</evidence>
<dbReference type="InterPro" id="IPR045126">
    <property type="entry name" value="TRAPPC10/Trs130"/>
</dbReference>
<dbReference type="OrthoDB" id="10256906at2759"/>
<proteinExistence type="predicted"/>
<dbReference type="InterPro" id="IPR056913">
    <property type="entry name" value="TRAPPC10/Trs130_N"/>
</dbReference>
<evidence type="ECO:0000256" key="2">
    <source>
        <dbReference type="ARBA" id="ARBA00022448"/>
    </source>
</evidence>
<dbReference type="PANTHER" id="PTHR13251:SF3">
    <property type="entry name" value="TRAFFICKING PROTEIN PARTICLE COMPLEX SUBUNIT 10"/>
    <property type="match status" value="1"/>
</dbReference>
<evidence type="ECO:0000256" key="3">
    <source>
        <dbReference type="ARBA" id="ARBA00023034"/>
    </source>
</evidence>
<reference evidence="9 10" key="1">
    <citation type="submission" date="2015-07" db="EMBL/GenBank/DDBJ databases">
        <title>Comparative genomics of the Sigatoka disease complex on banana suggests a link between parallel evolutionary changes in Pseudocercospora fijiensis and Pseudocercospora eumusae and increased virulence on the banana host.</title>
        <authorList>
            <person name="Chang T.-C."/>
            <person name="Salvucci A."/>
            <person name="Crous P.W."/>
            <person name="Stergiopoulos I."/>
        </authorList>
    </citation>
    <scope>NUCLEOTIDE SEQUENCE [LARGE SCALE GENOMIC DNA]</scope>
    <source>
        <strain evidence="9 10">CBS 116634</strain>
    </source>
</reference>
<evidence type="ECO:0000256" key="4">
    <source>
        <dbReference type="SAM" id="MobiDB-lite"/>
    </source>
</evidence>
<feature type="region of interest" description="Disordered" evidence="4">
    <location>
        <begin position="557"/>
        <end position="577"/>
    </location>
</feature>
<dbReference type="InterPro" id="IPR056916">
    <property type="entry name" value="NTS_TR130"/>
</dbReference>
<feature type="domain" description="DUF7077" evidence="7">
    <location>
        <begin position="945"/>
        <end position="1061"/>
    </location>
</feature>
<dbReference type="GO" id="GO:1990071">
    <property type="term" value="C:TRAPPII protein complex"/>
    <property type="evidence" value="ECO:0007669"/>
    <property type="project" value="InterPro"/>
</dbReference>
<evidence type="ECO:0000259" key="5">
    <source>
        <dbReference type="Pfam" id="PF12584"/>
    </source>
</evidence>
<dbReference type="Pfam" id="PF23274">
    <property type="entry name" value="DUF7077"/>
    <property type="match status" value="1"/>
</dbReference>
<dbReference type="Pfam" id="PF24967">
    <property type="entry name" value="NTS_TR130"/>
    <property type="match status" value="1"/>
</dbReference>
<dbReference type="InterPro" id="IPR055505">
    <property type="entry name" value="DUF7077"/>
</dbReference>
<evidence type="ECO:0000313" key="9">
    <source>
        <dbReference type="EMBL" id="KXT12423.1"/>
    </source>
</evidence>
<feature type="compositionally biased region" description="Basic and acidic residues" evidence="4">
    <location>
        <begin position="168"/>
        <end position="185"/>
    </location>
</feature>
<evidence type="ECO:0000259" key="6">
    <source>
        <dbReference type="Pfam" id="PF23036"/>
    </source>
</evidence>
<dbReference type="Pfam" id="PF24965">
    <property type="entry name" value="TRS130_4HB"/>
    <property type="match status" value="1"/>
</dbReference>
<dbReference type="GO" id="GO:0034498">
    <property type="term" value="P:early endosome to Golgi transport"/>
    <property type="evidence" value="ECO:0007669"/>
    <property type="project" value="TreeGrafter"/>
</dbReference>
<keyword evidence="10" id="KW-1185">Reference proteome</keyword>
<dbReference type="Proteomes" id="UP000073492">
    <property type="component" value="Unassembled WGS sequence"/>
</dbReference>
<dbReference type="InterPro" id="IPR022233">
    <property type="entry name" value="TRAPPC10/Trs130_C"/>
</dbReference>
<comment type="subcellular location">
    <subcellularLocation>
        <location evidence="1">Golgi apparatus</location>
    </subcellularLocation>
</comment>
<feature type="region of interest" description="Disordered" evidence="4">
    <location>
        <begin position="1441"/>
        <end position="1461"/>
    </location>
</feature>